<dbReference type="EMBL" id="CAJMWX010001051">
    <property type="protein sequence ID" value="CAE6460255.1"/>
    <property type="molecule type" value="Genomic_DNA"/>
</dbReference>
<evidence type="ECO:0000256" key="1">
    <source>
        <dbReference type="SAM" id="SignalP"/>
    </source>
</evidence>
<keyword evidence="1" id="KW-0732">Signal</keyword>
<reference evidence="2" key="1">
    <citation type="submission" date="2021-01" db="EMBL/GenBank/DDBJ databases">
        <authorList>
            <person name="Kaushik A."/>
        </authorList>
    </citation>
    <scope>NUCLEOTIDE SEQUENCE</scope>
    <source>
        <strain evidence="2">AG4-R118</strain>
    </source>
</reference>
<evidence type="ECO:0000313" key="3">
    <source>
        <dbReference type="Proteomes" id="UP000663888"/>
    </source>
</evidence>
<dbReference type="Proteomes" id="UP000663888">
    <property type="component" value="Unassembled WGS sequence"/>
</dbReference>
<comment type="caution">
    <text evidence="2">The sequence shown here is derived from an EMBL/GenBank/DDBJ whole genome shotgun (WGS) entry which is preliminary data.</text>
</comment>
<evidence type="ECO:0008006" key="4">
    <source>
        <dbReference type="Google" id="ProtNLM"/>
    </source>
</evidence>
<dbReference type="AlphaFoldDB" id="A0A8H3GP01"/>
<sequence>MQVGWLFCNISKLEAFILTLQEDSSLLLQVKQDISMSCLWEHLKVHHLNKLLYQCPFDTCNMNLKHLDGDLNDIQDHLDQHSQLGEKVAPAAWRGLPTSQPAPLPRGEQLCYRLISQLFTCPQSSPSDILEARERVTYNPFEPEFFLFGSLLTDEWLEEEGTTDASSKERRIRLTGALAKQQSSRAVPKLETPPLSLFHHTPKHPIASVGFNSPGFYQKAHSAFQKVEEDVDMEDN</sequence>
<feature type="chain" id="PRO_5034603465" description="C2H2-type domain-containing protein" evidence="1">
    <location>
        <begin position="16"/>
        <end position="236"/>
    </location>
</feature>
<name>A0A8H3GP01_9AGAM</name>
<protein>
    <recommendedName>
        <fullName evidence="4">C2H2-type domain-containing protein</fullName>
    </recommendedName>
</protein>
<gene>
    <name evidence="2" type="ORF">RDB_LOCUS87020</name>
</gene>
<evidence type="ECO:0000313" key="2">
    <source>
        <dbReference type="EMBL" id="CAE6460255.1"/>
    </source>
</evidence>
<proteinExistence type="predicted"/>
<feature type="signal peptide" evidence="1">
    <location>
        <begin position="1"/>
        <end position="15"/>
    </location>
</feature>
<organism evidence="2 3">
    <name type="scientific">Rhizoctonia solani</name>
    <dbReference type="NCBI Taxonomy" id="456999"/>
    <lineage>
        <taxon>Eukaryota</taxon>
        <taxon>Fungi</taxon>
        <taxon>Dikarya</taxon>
        <taxon>Basidiomycota</taxon>
        <taxon>Agaricomycotina</taxon>
        <taxon>Agaricomycetes</taxon>
        <taxon>Cantharellales</taxon>
        <taxon>Ceratobasidiaceae</taxon>
        <taxon>Rhizoctonia</taxon>
    </lineage>
</organism>
<accession>A0A8H3GP01</accession>